<reference evidence="1" key="1">
    <citation type="submission" date="2014-11" db="EMBL/GenBank/DDBJ databases">
        <authorList>
            <person name="Amaro Gonzalez C."/>
        </authorList>
    </citation>
    <scope>NUCLEOTIDE SEQUENCE</scope>
</reference>
<accession>A0A0E9R5V2</accession>
<organism evidence="1">
    <name type="scientific">Anguilla anguilla</name>
    <name type="common">European freshwater eel</name>
    <name type="synonym">Muraena anguilla</name>
    <dbReference type="NCBI Taxonomy" id="7936"/>
    <lineage>
        <taxon>Eukaryota</taxon>
        <taxon>Metazoa</taxon>
        <taxon>Chordata</taxon>
        <taxon>Craniata</taxon>
        <taxon>Vertebrata</taxon>
        <taxon>Euteleostomi</taxon>
        <taxon>Actinopterygii</taxon>
        <taxon>Neopterygii</taxon>
        <taxon>Teleostei</taxon>
        <taxon>Anguilliformes</taxon>
        <taxon>Anguillidae</taxon>
        <taxon>Anguilla</taxon>
    </lineage>
</organism>
<sequence>MHYRDDFSQAYRMLLKTLHTHSTYVKAPTWPSCAPACSAFTRPEAWRPARPVQIKATQTEATRYKRV</sequence>
<protein>
    <submittedName>
        <fullName evidence="1">Uncharacterized protein</fullName>
    </submittedName>
</protein>
<dbReference type="AlphaFoldDB" id="A0A0E9R5V2"/>
<evidence type="ECO:0000313" key="1">
    <source>
        <dbReference type="EMBL" id="JAH24536.1"/>
    </source>
</evidence>
<reference evidence="1" key="2">
    <citation type="journal article" date="2015" name="Fish Shellfish Immunol.">
        <title>Early steps in the European eel (Anguilla anguilla)-Vibrio vulnificus interaction in the gills: Role of the RtxA13 toxin.</title>
        <authorList>
            <person name="Callol A."/>
            <person name="Pajuelo D."/>
            <person name="Ebbesson L."/>
            <person name="Teles M."/>
            <person name="MacKenzie S."/>
            <person name="Amaro C."/>
        </authorList>
    </citation>
    <scope>NUCLEOTIDE SEQUENCE</scope>
</reference>
<proteinExistence type="predicted"/>
<name>A0A0E9R5V2_ANGAN</name>
<dbReference type="EMBL" id="GBXM01084041">
    <property type="protein sequence ID" value="JAH24536.1"/>
    <property type="molecule type" value="Transcribed_RNA"/>
</dbReference>